<dbReference type="InterPro" id="IPR013187">
    <property type="entry name" value="F-box-assoc_dom_typ3"/>
</dbReference>
<dbReference type="PANTHER" id="PTHR31111">
    <property type="entry name" value="BNAA05G37150D PROTEIN-RELATED"/>
    <property type="match status" value="1"/>
</dbReference>
<feature type="domain" description="F-box" evidence="1">
    <location>
        <begin position="1"/>
        <end position="45"/>
    </location>
</feature>
<organism evidence="2 3">
    <name type="scientific">Tanacetum coccineum</name>
    <dbReference type="NCBI Taxonomy" id="301880"/>
    <lineage>
        <taxon>Eukaryota</taxon>
        <taxon>Viridiplantae</taxon>
        <taxon>Streptophyta</taxon>
        <taxon>Embryophyta</taxon>
        <taxon>Tracheophyta</taxon>
        <taxon>Spermatophyta</taxon>
        <taxon>Magnoliopsida</taxon>
        <taxon>eudicotyledons</taxon>
        <taxon>Gunneridae</taxon>
        <taxon>Pentapetalae</taxon>
        <taxon>asterids</taxon>
        <taxon>campanulids</taxon>
        <taxon>Asterales</taxon>
        <taxon>Asteraceae</taxon>
        <taxon>Asteroideae</taxon>
        <taxon>Anthemideae</taxon>
        <taxon>Anthemidinae</taxon>
        <taxon>Tanacetum</taxon>
    </lineage>
</organism>
<protein>
    <submittedName>
        <fullName evidence="2">F-box domain containing protein</fullName>
    </submittedName>
</protein>
<reference evidence="2" key="2">
    <citation type="submission" date="2022-01" db="EMBL/GenBank/DDBJ databases">
        <authorList>
            <person name="Yamashiro T."/>
            <person name="Shiraishi A."/>
            <person name="Satake H."/>
            <person name="Nakayama K."/>
        </authorList>
    </citation>
    <scope>NUCLEOTIDE SEQUENCE</scope>
</reference>
<dbReference type="Pfam" id="PF08268">
    <property type="entry name" value="FBA_3"/>
    <property type="match status" value="1"/>
</dbReference>
<evidence type="ECO:0000313" key="2">
    <source>
        <dbReference type="EMBL" id="GJS95621.1"/>
    </source>
</evidence>
<proteinExistence type="predicted"/>
<dbReference type="InterPro" id="IPR036047">
    <property type="entry name" value="F-box-like_dom_sf"/>
</dbReference>
<dbReference type="Gene3D" id="1.20.1280.50">
    <property type="match status" value="1"/>
</dbReference>
<dbReference type="InterPro" id="IPR017451">
    <property type="entry name" value="F-box-assoc_interact_dom"/>
</dbReference>
<sequence>MSDHIPFEIQSEIMKGLPVKSLLQFRSVSKQWKSFIDNPEFIKTYHINHPNPKHHLLLQYNHVPTYTSIIDDNTFPQQKSPLTAPKPLNLLRFALILGSVNVLGNVLVLLSLIGFGVCYDTSDPKLVKINVVKTPSISWEVQVFTLSSRVWKTVYKGAPFKSCDLMRDHVFIDGIIYWRSLGSFILSFDLKSDKFGEVSIPESFVHTYGMWLAKVNESLGLLEFYEEGGMPVCGVWMRKDGVNKPFTKIYTVKVEGKSVLNTSVLGFRNNGEVVLQLDNDDFEESQIEVYEPSSGRINSVGISGENDMFSVWSYMETLLLLEQSNSIIH</sequence>
<reference evidence="2" key="1">
    <citation type="journal article" date="2022" name="Int. J. Mol. Sci.">
        <title>Draft Genome of Tanacetum Coccineum: Genomic Comparison of Closely Related Tanacetum-Family Plants.</title>
        <authorList>
            <person name="Yamashiro T."/>
            <person name="Shiraishi A."/>
            <person name="Nakayama K."/>
            <person name="Satake H."/>
        </authorList>
    </citation>
    <scope>NUCLEOTIDE SEQUENCE</scope>
</reference>
<name>A0ABQ5A1R4_9ASTR</name>
<gene>
    <name evidence="2" type="ORF">Tco_0802589</name>
</gene>
<dbReference type="EMBL" id="BQNB010011823">
    <property type="protein sequence ID" value="GJS95621.1"/>
    <property type="molecule type" value="Genomic_DNA"/>
</dbReference>
<evidence type="ECO:0000259" key="1">
    <source>
        <dbReference type="PROSITE" id="PS50181"/>
    </source>
</evidence>
<dbReference type="PROSITE" id="PS50181">
    <property type="entry name" value="FBOX"/>
    <property type="match status" value="1"/>
</dbReference>
<accession>A0ABQ5A1R4</accession>
<dbReference type="Pfam" id="PF00646">
    <property type="entry name" value="F-box"/>
    <property type="match status" value="1"/>
</dbReference>
<dbReference type="NCBIfam" id="TIGR01640">
    <property type="entry name" value="F_box_assoc_1"/>
    <property type="match status" value="1"/>
</dbReference>
<dbReference type="InterPro" id="IPR001810">
    <property type="entry name" value="F-box_dom"/>
</dbReference>
<evidence type="ECO:0000313" key="3">
    <source>
        <dbReference type="Proteomes" id="UP001151760"/>
    </source>
</evidence>
<dbReference type="SMART" id="SM00256">
    <property type="entry name" value="FBOX"/>
    <property type="match status" value="1"/>
</dbReference>
<dbReference type="PANTHER" id="PTHR31111:SF138">
    <property type="entry name" value="F-BOX ASSOCIATED DOMAIN-CONTAINING PROTEIN"/>
    <property type="match status" value="1"/>
</dbReference>
<comment type="caution">
    <text evidence="2">The sequence shown here is derived from an EMBL/GenBank/DDBJ whole genome shotgun (WGS) entry which is preliminary data.</text>
</comment>
<keyword evidence="3" id="KW-1185">Reference proteome</keyword>
<dbReference type="Proteomes" id="UP001151760">
    <property type="component" value="Unassembled WGS sequence"/>
</dbReference>
<dbReference type="SUPFAM" id="SSF81383">
    <property type="entry name" value="F-box domain"/>
    <property type="match status" value="1"/>
</dbReference>